<dbReference type="EMBL" id="VIQT01000009">
    <property type="protein sequence ID" value="NDO39083.1"/>
    <property type="molecule type" value="Genomic_DNA"/>
</dbReference>
<keyword evidence="1" id="KW-1133">Transmembrane helix</keyword>
<feature type="transmembrane region" description="Helical" evidence="1">
    <location>
        <begin position="274"/>
        <end position="296"/>
    </location>
</feature>
<sequence>MRLFATSFLIACKHSGRRLLCLLCVLGVCAALVYAAFSVLPQQEQPKAAVAVVNLDTNPISRMALRSAASMESAEKLLDMQFVTPQQARDGSYAAVITIPEGFIDSILNGENKSPVIELDLSSPLEAMWVRQLLDAAATDLTAAQLGVYTVQESVSYGEGMSAQQYDQLVMGINMLFVRAFLDRLSLVEAQTLSASGALSLPLYYLAAAVSVLFFSYGFLFQPVIRDLRRFARAAHARGLFAVAGLHVFLLMLMAALPIFLFACWLDGFAAGKLPVYIGFAFVTSAFSAALSTLFLQWKMCAGACLLLSVGTGLCAGCFLPLALMPEVFSRIAPFTPVGQGLRLCAALFGEQLSAAQLWQPLVMGVLLYLAAAVFWWRGEVAGQ</sequence>
<evidence type="ECO:0000313" key="2">
    <source>
        <dbReference type="EMBL" id="NBI79339.1"/>
    </source>
</evidence>
<feature type="transmembrane region" description="Helical" evidence="1">
    <location>
        <begin position="203"/>
        <end position="220"/>
    </location>
</feature>
<feature type="transmembrane region" description="Helical" evidence="1">
    <location>
        <begin position="240"/>
        <end position="262"/>
    </location>
</feature>
<organism evidence="2 4">
    <name type="scientific">Anaerotruncus colihominis</name>
    <dbReference type="NCBI Taxonomy" id="169435"/>
    <lineage>
        <taxon>Bacteria</taxon>
        <taxon>Bacillati</taxon>
        <taxon>Bacillota</taxon>
        <taxon>Clostridia</taxon>
        <taxon>Eubacteriales</taxon>
        <taxon>Oscillospiraceae</taxon>
        <taxon>Anaerotruncus</taxon>
    </lineage>
</organism>
<feature type="transmembrane region" description="Helical" evidence="1">
    <location>
        <begin position="303"/>
        <end position="324"/>
    </location>
</feature>
<dbReference type="EMBL" id="QXWZ01000018">
    <property type="protein sequence ID" value="NBI79339.1"/>
    <property type="molecule type" value="Genomic_DNA"/>
</dbReference>
<reference evidence="3 5" key="2">
    <citation type="submission" date="2019-06" db="EMBL/GenBank/DDBJ databases">
        <title>Draft genome sequences of 15 bacterial species constituting the stable defined intestinal microbiota of the GM15 gnotobiotic mouse model.</title>
        <authorList>
            <person name="Elie C."/>
            <person name="Mathieu A."/>
            <person name="Saliou A."/>
            <person name="Darnaud M."/>
            <person name="Leulier F."/>
            <person name="Tamellini A."/>
        </authorList>
    </citation>
    <scope>NUCLEOTIDE SEQUENCE [LARGE SCALE GENOMIC DNA]</scope>
    <source>
        <strain evidence="3 5">JM4-15</strain>
    </source>
</reference>
<keyword evidence="1" id="KW-0812">Transmembrane</keyword>
<gene>
    <name evidence="2" type="ORF">D3Z39_10780</name>
    <name evidence="3" type="ORF">FMM72_07415</name>
</gene>
<feature type="transmembrane region" description="Helical" evidence="1">
    <location>
        <begin position="358"/>
        <end position="377"/>
    </location>
</feature>
<dbReference type="AlphaFoldDB" id="A0A845RIF3"/>
<evidence type="ECO:0000313" key="3">
    <source>
        <dbReference type="EMBL" id="NDO39083.1"/>
    </source>
</evidence>
<proteinExistence type="predicted"/>
<evidence type="ECO:0000256" key="1">
    <source>
        <dbReference type="SAM" id="Phobius"/>
    </source>
</evidence>
<accession>A0A845RIF3</accession>
<dbReference type="Gene3D" id="3.40.1710.10">
    <property type="entry name" value="abc type-2 transporter like domain"/>
    <property type="match status" value="1"/>
</dbReference>
<evidence type="ECO:0000313" key="4">
    <source>
        <dbReference type="Proteomes" id="UP000446348"/>
    </source>
</evidence>
<dbReference type="Proteomes" id="UP000446348">
    <property type="component" value="Unassembled WGS sequence"/>
</dbReference>
<comment type="caution">
    <text evidence="2">The sequence shown here is derived from an EMBL/GenBank/DDBJ whole genome shotgun (WGS) entry which is preliminary data.</text>
</comment>
<evidence type="ECO:0000313" key="5">
    <source>
        <dbReference type="Proteomes" id="UP000462501"/>
    </source>
</evidence>
<name>A0A845RIF3_9FIRM</name>
<reference evidence="2 4" key="1">
    <citation type="submission" date="2018-08" db="EMBL/GenBank/DDBJ databases">
        <title>Murine metabolic-syndrome-specific gut microbial biobank.</title>
        <authorList>
            <person name="Liu C."/>
        </authorList>
    </citation>
    <scope>NUCLEOTIDE SEQUENCE [LARGE SCALE GENOMIC DNA]</scope>
    <source>
        <strain evidence="2 4">X69</strain>
    </source>
</reference>
<dbReference type="RefSeq" id="WP_160210097.1">
    <property type="nucleotide sequence ID" value="NZ_CAMUSJ010000039.1"/>
</dbReference>
<dbReference type="OrthoDB" id="1861138at2"/>
<keyword evidence="1" id="KW-0472">Membrane</keyword>
<dbReference type="Proteomes" id="UP000462501">
    <property type="component" value="Unassembled WGS sequence"/>
</dbReference>
<protein>
    <submittedName>
        <fullName evidence="2">Uncharacterized protein</fullName>
    </submittedName>
</protein>